<dbReference type="InterPro" id="IPR046947">
    <property type="entry name" value="LytR-like"/>
</dbReference>
<protein>
    <submittedName>
        <fullName evidence="4">Histidine kinase</fullName>
    </submittedName>
</protein>
<feature type="signal peptide" evidence="2">
    <location>
        <begin position="1"/>
        <end position="19"/>
    </location>
</feature>
<feature type="transmembrane region" description="Helical" evidence="1">
    <location>
        <begin position="204"/>
        <end position="222"/>
    </location>
</feature>
<dbReference type="Gene3D" id="2.40.50.1020">
    <property type="entry name" value="LytTr DNA-binding domain"/>
    <property type="match status" value="1"/>
</dbReference>
<dbReference type="RefSeq" id="WP_111347617.1">
    <property type="nucleotide sequence ID" value="NZ_QLII01000001.1"/>
</dbReference>
<dbReference type="GO" id="GO:0003677">
    <property type="term" value="F:DNA binding"/>
    <property type="evidence" value="ECO:0007669"/>
    <property type="project" value="InterPro"/>
</dbReference>
<evidence type="ECO:0000259" key="3">
    <source>
        <dbReference type="PROSITE" id="PS50930"/>
    </source>
</evidence>
<dbReference type="AlphaFoldDB" id="A0A327NS02"/>
<dbReference type="EMBL" id="QLII01000001">
    <property type="protein sequence ID" value="RAI77229.1"/>
    <property type="molecule type" value="Genomic_DNA"/>
</dbReference>
<dbReference type="PANTHER" id="PTHR37299:SF1">
    <property type="entry name" value="STAGE 0 SPORULATION PROTEIN A HOMOLOG"/>
    <property type="match status" value="1"/>
</dbReference>
<dbReference type="Pfam" id="PF07696">
    <property type="entry name" value="7TMR-DISMED2"/>
    <property type="match status" value="1"/>
</dbReference>
<dbReference type="Gene3D" id="2.60.40.2380">
    <property type="match status" value="1"/>
</dbReference>
<keyword evidence="5" id="KW-1185">Reference proteome</keyword>
<evidence type="ECO:0000313" key="4">
    <source>
        <dbReference type="EMBL" id="RAI77229.1"/>
    </source>
</evidence>
<evidence type="ECO:0000313" key="5">
    <source>
        <dbReference type="Proteomes" id="UP000249016"/>
    </source>
</evidence>
<dbReference type="SMART" id="SM00850">
    <property type="entry name" value="LytTR"/>
    <property type="match status" value="1"/>
</dbReference>
<organism evidence="4 5">
    <name type="scientific">Spirosoma telluris</name>
    <dbReference type="NCBI Taxonomy" id="2183553"/>
    <lineage>
        <taxon>Bacteria</taxon>
        <taxon>Pseudomonadati</taxon>
        <taxon>Bacteroidota</taxon>
        <taxon>Cytophagia</taxon>
        <taxon>Cytophagales</taxon>
        <taxon>Cytophagaceae</taxon>
        <taxon>Spirosoma</taxon>
    </lineage>
</organism>
<dbReference type="InterPro" id="IPR011623">
    <property type="entry name" value="7TMR_DISM_rcpt_extracell_dom1"/>
</dbReference>
<feature type="transmembrane region" description="Helical" evidence="1">
    <location>
        <begin position="328"/>
        <end position="351"/>
    </location>
</feature>
<comment type="caution">
    <text evidence="4">The sequence shown here is derived from an EMBL/GenBank/DDBJ whole genome shotgun (WGS) entry which is preliminary data.</text>
</comment>
<keyword evidence="2" id="KW-0732">Signal</keyword>
<dbReference type="GO" id="GO:0000156">
    <property type="term" value="F:phosphorelay response regulator activity"/>
    <property type="evidence" value="ECO:0007669"/>
    <property type="project" value="InterPro"/>
</dbReference>
<evidence type="ECO:0000256" key="1">
    <source>
        <dbReference type="SAM" id="Phobius"/>
    </source>
</evidence>
<sequence length="553" mass="62906">MIYSRVLFLLIVSALSALAQPVANPLADQLVELGPKAFILEDPTLELTFAQVAAKPDSAYRLSWQQKLNFGHTNARIWLKFHIDNTLAESLFLLFMTQDVDYVDLYVISETGALTEQHSGVLRPFANRYFLTNTVVLPIGQRPRTVFLALRDDNILHFSVLLAPVRPIVSHLQQEMLFNGAVMGLMLVMVIINLFVYGLVRDQVYLLYAAYITLSCLTFLSFEGLLYDLLWRSTPSINNGRLYLLISAMTFGAAIWFSMNFLRTREFLPRFYRYFIGLLSLVALTTILRLLDVPGLERTFYGLTLLGFISLLVLGLRTYQQGYRPARYYLLAWSFYIAGTMTSVLALLDVIAFTHVWIVYGYQIGAACEATLLTLALADRLQTVQGEYQTAQQLALQRASENEELLARNNKLLAEKLHYEHRQEPLPDDMRSLLRNMKEDRERIRKIAIPTLDGMLLFPVGDITWFEAAGSYTTIHFSNQKTVLASRGLAEFDHLCAEGEPFFRTHKSHIVNLNHVVKYLRGEGGQVILDDGCTVDVSRRSKSDLMKRLVGEE</sequence>
<keyword evidence="1" id="KW-0812">Transmembrane</keyword>
<dbReference type="GO" id="GO:0016301">
    <property type="term" value="F:kinase activity"/>
    <property type="evidence" value="ECO:0007669"/>
    <property type="project" value="UniProtKB-KW"/>
</dbReference>
<keyword evidence="4" id="KW-0418">Kinase</keyword>
<gene>
    <name evidence="4" type="ORF">HMF3257_29065</name>
</gene>
<dbReference type="PANTHER" id="PTHR37299">
    <property type="entry name" value="TRANSCRIPTIONAL REGULATOR-RELATED"/>
    <property type="match status" value="1"/>
</dbReference>
<feature type="transmembrane region" description="Helical" evidence="1">
    <location>
        <begin position="357"/>
        <end position="378"/>
    </location>
</feature>
<dbReference type="Pfam" id="PF04397">
    <property type="entry name" value="LytTR"/>
    <property type="match status" value="1"/>
</dbReference>
<feature type="transmembrane region" description="Helical" evidence="1">
    <location>
        <begin position="300"/>
        <end position="316"/>
    </location>
</feature>
<dbReference type="InterPro" id="IPR011622">
    <property type="entry name" value="7TMR_DISM_rcpt_extracell_dom2"/>
</dbReference>
<reference evidence="4 5" key="1">
    <citation type="submission" date="2018-06" db="EMBL/GenBank/DDBJ databases">
        <title>Spirosoma sp. HMF3257 Genome sequencing and assembly.</title>
        <authorList>
            <person name="Kang H."/>
            <person name="Cha I."/>
            <person name="Kim H."/>
            <person name="Kang J."/>
            <person name="Joh K."/>
        </authorList>
    </citation>
    <scope>NUCLEOTIDE SEQUENCE [LARGE SCALE GENOMIC DNA]</scope>
    <source>
        <strain evidence="4 5">HMF3257</strain>
    </source>
</reference>
<evidence type="ECO:0000256" key="2">
    <source>
        <dbReference type="SAM" id="SignalP"/>
    </source>
</evidence>
<dbReference type="PROSITE" id="PS50930">
    <property type="entry name" value="HTH_LYTTR"/>
    <property type="match status" value="1"/>
</dbReference>
<feature type="transmembrane region" description="Helical" evidence="1">
    <location>
        <begin position="176"/>
        <end position="197"/>
    </location>
</feature>
<accession>A0A327NS02</accession>
<keyword evidence="1" id="KW-0472">Membrane</keyword>
<feature type="transmembrane region" description="Helical" evidence="1">
    <location>
        <begin position="271"/>
        <end position="288"/>
    </location>
</feature>
<proteinExistence type="predicted"/>
<dbReference type="Pfam" id="PF07695">
    <property type="entry name" value="7TMR-DISM_7TM"/>
    <property type="match status" value="1"/>
</dbReference>
<feature type="domain" description="HTH LytTR-type" evidence="3">
    <location>
        <begin position="447"/>
        <end position="551"/>
    </location>
</feature>
<keyword evidence="4" id="KW-0808">Transferase</keyword>
<feature type="chain" id="PRO_5016293664" evidence="2">
    <location>
        <begin position="20"/>
        <end position="553"/>
    </location>
</feature>
<name>A0A327NS02_9BACT</name>
<dbReference type="OrthoDB" id="908626at2"/>
<dbReference type="InterPro" id="IPR007492">
    <property type="entry name" value="LytTR_DNA-bd_dom"/>
</dbReference>
<feature type="transmembrane region" description="Helical" evidence="1">
    <location>
        <begin position="242"/>
        <end position="259"/>
    </location>
</feature>
<dbReference type="Proteomes" id="UP000249016">
    <property type="component" value="Unassembled WGS sequence"/>
</dbReference>
<keyword evidence="1" id="KW-1133">Transmembrane helix</keyword>